<feature type="region of interest" description="Disordered" evidence="1">
    <location>
        <begin position="228"/>
        <end position="270"/>
    </location>
</feature>
<protein>
    <recommendedName>
        <fullName evidence="4">Phage replication initiation protein</fullName>
    </recommendedName>
</protein>
<sequence length="270" mass="31426">MAERRMFAKTIIDSDAFLDMPLSTQALYFHLSMRADDDGFINNPKKIQRMVGCGDDDLKLLMAKRFILVFESGVIVIKHWKIHNYIRNDRYKPTLYQDEKALLADKDNKAYTFAEELPKHDEKLGIPDDNQTVHQMDTQVRLGKVRLGKDSKEIKDITPSKKTKATPIRHKYGEYKNVLLTDEQMDKLKTEFPNDYKERIDRLSEYCASTGKTYKNYLATIRNWAKKDNQPKKVSSGFNRNVRREKLPDWAKNNSIPTASSNELDPDVPF</sequence>
<feature type="compositionally biased region" description="Polar residues" evidence="1">
    <location>
        <begin position="252"/>
        <end position="263"/>
    </location>
</feature>
<accession>A0A829A8V7</accession>
<name>A0A829A8V7_ENTFC</name>
<dbReference type="Proteomes" id="UP000010504">
    <property type="component" value="Unassembled WGS sequence"/>
</dbReference>
<dbReference type="RefSeq" id="WP_002342947.1">
    <property type="nucleotide sequence ID" value="NZ_KB029917.1"/>
</dbReference>
<dbReference type="PROSITE" id="PS50890">
    <property type="entry name" value="PUA"/>
    <property type="match status" value="1"/>
</dbReference>
<dbReference type="EMBL" id="AHXS01000018">
    <property type="protein sequence ID" value="ELB39320.1"/>
    <property type="molecule type" value="Genomic_DNA"/>
</dbReference>
<dbReference type="AlphaFoldDB" id="A0A829A8V7"/>
<evidence type="ECO:0000313" key="3">
    <source>
        <dbReference type="Proteomes" id="UP000010504"/>
    </source>
</evidence>
<evidence type="ECO:0008006" key="4">
    <source>
        <dbReference type="Google" id="ProtNLM"/>
    </source>
</evidence>
<comment type="caution">
    <text evidence="2">The sequence shown here is derived from an EMBL/GenBank/DDBJ whole genome shotgun (WGS) entry which is preliminary data.</text>
</comment>
<organism evidence="2 3">
    <name type="scientific">Enterococcus faecium EnGen0026</name>
    <dbReference type="NCBI Taxonomy" id="1138917"/>
    <lineage>
        <taxon>Bacteria</taxon>
        <taxon>Bacillati</taxon>
        <taxon>Bacillota</taxon>
        <taxon>Bacilli</taxon>
        <taxon>Lactobacillales</taxon>
        <taxon>Enterococcaceae</taxon>
        <taxon>Enterococcus</taxon>
    </lineage>
</organism>
<reference evidence="2 3" key="1">
    <citation type="submission" date="2012-12" db="EMBL/GenBank/DDBJ databases">
        <title>The Genome Sequence of Enterococcus faecium E2039.</title>
        <authorList>
            <consortium name="The Broad Institute Genome Sequencing Platform"/>
            <consortium name="The Broad Institute Genome Sequencing Center for Infectious Disease"/>
            <person name="Earl A.M."/>
            <person name="Gilmore M.S."/>
            <person name="van Schaik W."/>
            <person name="Lebreton F."/>
            <person name="Willems R.J."/>
            <person name="Walker B."/>
            <person name="Young S.K."/>
            <person name="Zeng Q."/>
            <person name="Gargeya S."/>
            <person name="Fitzgerald M."/>
            <person name="Haas B."/>
            <person name="Abouelleil A."/>
            <person name="Alvarado L."/>
            <person name="Arachchi H.M."/>
            <person name="Berlin A.M."/>
            <person name="Chapman S.B."/>
            <person name="Dewar J."/>
            <person name="Goldberg J."/>
            <person name="Griggs A."/>
            <person name="Gujja S."/>
            <person name="Hansen M."/>
            <person name="Howarth C."/>
            <person name="Imamovic A."/>
            <person name="Larimer J."/>
            <person name="McCowan C."/>
            <person name="Murphy C."/>
            <person name="Neiman D."/>
            <person name="Pearson M."/>
            <person name="Priest M."/>
            <person name="Roberts A."/>
            <person name="Saif S."/>
            <person name="Shea T."/>
            <person name="Sisk P."/>
            <person name="Sykes S."/>
            <person name="Wortman J."/>
            <person name="Nusbaum C."/>
            <person name="Birren B."/>
        </authorList>
    </citation>
    <scope>NUCLEOTIDE SEQUENCE [LARGE SCALE GENOMIC DNA]</scope>
    <source>
        <strain evidence="2 3">E2039</strain>
    </source>
</reference>
<evidence type="ECO:0000313" key="2">
    <source>
        <dbReference type="EMBL" id="ELB39320.1"/>
    </source>
</evidence>
<gene>
    <name evidence="2" type="ORF">OKA_04863</name>
</gene>
<evidence type="ECO:0000256" key="1">
    <source>
        <dbReference type="SAM" id="MobiDB-lite"/>
    </source>
</evidence>
<proteinExistence type="predicted"/>